<sequence length="71" mass="8660">MKQLKTIILQSKHTPFGYFLKKVDWHNEKEFKKQARLLCKEHRVLGFDQTFVSCDDYIYDAQVDKVIYRYN</sequence>
<keyword evidence="2" id="KW-1185">Reference proteome</keyword>
<evidence type="ECO:0000313" key="2">
    <source>
        <dbReference type="Proteomes" id="UP000711995"/>
    </source>
</evidence>
<comment type="caution">
    <text evidence="1">The sequence shown here is derived from an EMBL/GenBank/DDBJ whole genome shotgun (WGS) entry which is preliminary data.</text>
</comment>
<dbReference type="EMBL" id="JAATLJ010000004">
    <property type="protein sequence ID" value="NIZ41544.1"/>
    <property type="molecule type" value="Genomic_DNA"/>
</dbReference>
<evidence type="ECO:0000313" key="1">
    <source>
        <dbReference type="EMBL" id="NIZ41544.1"/>
    </source>
</evidence>
<proteinExistence type="predicted"/>
<dbReference type="RefSeq" id="WP_167701166.1">
    <property type="nucleotide sequence ID" value="NZ_CP118177.1"/>
</dbReference>
<protein>
    <submittedName>
        <fullName evidence="1">Uncharacterized protein</fullName>
    </submittedName>
</protein>
<gene>
    <name evidence="1" type="ORF">HCT14_08480</name>
</gene>
<accession>A0A968GEF6</accession>
<reference evidence="1 2" key="1">
    <citation type="submission" date="2020-03" db="EMBL/GenBank/DDBJ databases">
        <title>Spirochaetal bacteria isolated from arthropods constitute a novel genus Entomospira genus novum within the order Spirochaetales.</title>
        <authorList>
            <person name="Grana-Miraglia L."/>
            <person name="Sikutova S."/>
            <person name="Fingerle V."/>
            <person name="Sing A."/>
            <person name="Castillo-Ramirez S."/>
            <person name="Margos G."/>
            <person name="Rudolf I."/>
        </authorList>
    </citation>
    <scope>NUCLEOTIDE SEQUENCE [LARGE SCALE GENOMIC DNA]</scope>
    <source>
        <strain evidence="1 2">BR193</strain>
    </source>
</reference>
<organism evidence="1 2">
    <name type="scientific">Entomospira entomophila</name>
    <dbReference type="NCBI Taxonomy" id="2719988"/>
    <lineage>
        <taxon>Bacteria</taxon>
        <taxon>Pseudomonadati</taxon>
        <taxon>Spirochaetota</taxon>
        <taxon>Spirochaetia</taxon>
        <taxon>Spirochaetales</taxon>
        <taxon>Spirochaetaceae</taxon>
        <taxon>Entomospira</taxon>
    </lineage>
</organism>
<name>A0A968GEF6_9SPIO</name>
<dbReference type="AlphaFoldDB" id="A0A968GEF6"/>
<dbReference type="Proteomes" id="UP000711995">
    <property type="component" value="Unassembled WGS sequence"/>
</dbReference>